<name>A0A0H1BEV2_9EURO</name>
<keyword evidence="2" id="KW-1185">Reference proteome</keyword>
<sequence>MTREVSEQLRVSTDLDSSENQFSAHQSSSTIFNLSILINTLQELKAISLSYEKALKI</sequence>
<evidence type="ECO:0000313" key="1">
    <source>
        <dbReference type="EMBL" id="KLJ09994.1"/>
    </source>
</evidence>
<dbReference type="Proteomes" id="UP000053573">
    <property type="component" value="Unassembled WGS sequence"/>
</dbReference>
<dbReference type="AlphaFoldDB" id="A0A0H1BEV2"/>
<accession>A0A0H1BEV2</accession>
<protein>
    <submittedName>
        <fullName evidence="1">Uncharacterized protein</fullName>
    </submittedName>
</protein>
<organism evidence="1 2">
    <name type="scientific">Blastomyces silverae</name>
    <dbReference type="NCBI Taxonomy" id="2060906"/>
    <lineage>
        <taxon>Eukaryota</taxon>
        <taxon>Fungi</taxon>
        <taxon>Dikarya</taxon>
        <taxon>Ascomycota</taxon>
        <taxon>Pezizomycotina</taxon>
        <taxon>Eurotiomycetes</taxon>
        <taxon>Eurotiomycetidae</taxon>
        <taxon>Onygenales</taxon>
        <taxon>Ajellomycetaceae</taxon>
        <taxon>Blastomyces</taxon>
    </lineage>
</organism>
<evidence type="ECO:0000313" key="2">
    <source>
        <dbReference type="Proteomes" id="UP000053573"/>
    </source>
</evidence>
<reference evidence="2" key="1">
    <citation type="journal article" date="2015" name="PLoS Genet.">
        <title>The dynamic genome and transcriptome of the human fungal pathogen Blastomyces and close relative Emmonsia.</title>
        <authorList>
            <person name="Munoz J.F."/>
            <person name="Gauthier G.M."/>
            <person name="Desjardins C.A."/>
            <person name="Gallo J.E."/>
            <person name="Holder J."/>
            <person name="Sullivan T.D."/>
            <person name="Marty A.J."/>
            <person name="Carmen J.C."/>
            <person name="Chen Z."/>
            <person name="Ding L."/>
            <person name="Gujja S."/>
            <person name="Magrini V."/>
            <person name="Misas E."/>
            <person name="Mitreva M."/>
            <person name="Priest M."/>
            <person name="Saif S."/>
            <person name="Whiston E.A."/>
            <person name="Young S."/>
            <person name="Zeng Q."/>
            <person name="Goldman W.E."/>
            <person name="Mardis E.R."/>
            <person name="Taylor J.W."/>
            <person name="McEwen J.G."/>
            <person name="Clay O.K."/>
            <person name="Klein B.S."/>
            <person name="Cuomo C.A."/>
        </authorList>
    </citation>
    <scope>NUCLEOTIDE SEQUENCE [LARGE SCALE GENOMIC DNA]</scope>
    <source>
        <strain evidence="2">UAMH 139</strain>
    </source>
</reference>
<dbReference type="EMBL" id="LDEV01002184">
    <property type="protein sequence ID" value="KLJ09994.1"/>
    <property type="molecule type" value="Genomic_DNA"/>
</dbReference>
<gene>
    <name evidence="1" type="ORF">EMPG_14593</name>
</gene>
<comment type="caution">
    <text evidence="1">The sequence shown here is derived from an EMBL/GenBank/DDBJ whole genome shotgun (WGS) entry which is preliminary data.</text>
</comment>
<feature type="non-terminal residue" evidence="1">
    <location>
        <position position="57"/>
    </location>
</feature>
<proteinExistence type="predicted"/>